<dbReference type="Proteomes" id="UP000324758">
    <property type="component" value="Unassembled WGS sequence"/>
</dbReference>
<keyword evidence="4" id="KW-1185">Reference proteome</keyword>
<protein>
    <submittedName>
        <fullName evidence="3">Glutathione S-transferase</fullName>
    </submittedName>
</protein>
<dbReference type="Pfam" id="PF00043">
    <property type="entry name" value="GST_C"/>
    <property type="match status" value="1"/>
</dbReference>
<dbReference type="Pfam" id="PF13409">
    <property type="entry name" value="GST_N_2"/>
    <property type="match status" value="1"/>
</dbReference>
<dbReference type="SFLD" id="SFLDG01150">
    <property type="entry name" value="Main.1:_Beta-like"/>
    <property type="match status" value="1"/>
</dbReference>
<dbReference type="Gene3D" id="1.20.1050.10">
    <property type="match status" value="1"/>
</dbReference>
<evidence type="ECO:0000259" key="2">
    <source>
        <dbReference type="PROSITE" id="PS50405"/>
    </source>
</evidence>
<dbReference type="EMBL" id="VSSS01000025">
    <property type="protein sequence ID" value="TYL95233.1"/>
    <property type="molecule type" value="Genomic_DNA"/>
</dbReference>
<evidence type="ECO:0000313" key="4">
    <source>
        <dbReference type="Proteomes" id="UP000324758"/>
    </source>
</evidence>
<accession>A0A5D3KIW8</accession>
<dbReference type="SUPFAM" id="SSF47616">
    <property type="entry name" value="GST C-terminal domain-like"/>
    <property type="match status" value="1"/>
</dbReference>
<gene>
    <name evidence="3" type="ORF">FXB40_15980</name>
</gene>
<organism evidence="3 4">
    <name type="scientific">Bradyrhizobium rifense</name>
    <dbReference type="NCBI Taxonomy" id="515499"/>
    <lineage>
        <taxon>Bacteria</taxon>
        <taxon>Pseudomonadati</taxon>
        <taxon>Pseudomonadota</taxon>
        <taxon>Alphaproteobacteria</taxon>
        <taxon>Hyphomicrobiales</taxon>
        <taxon>Nitrobacteraceae</taxon>
        <taxon>Bradyrhizobium</taxon>
    </lineage>
</organism>
<dbReference type="SFLD" id="SFLDG00358">
    <property type="entry name" value="Main_(cytGST)"/>
    <property type="match status" value="1"/>
</dbReference>
<proteinExistence type="predicted"/>
<dbReference type="OrthoDB" id="7583243at2"/>
<evidence type="ECO:0000313" key="3">
    <source>
        <dbReference type="EMBL" id="TYL95233.1"/>
    </source>
</evidence>
<dbReference type="CDD" id="cd03188">
    <property type="entry name" value="GST_C_Beta"/>
    <property type="match status" value="1"/>
</dbReference>
<dbReference type="PROSITE" id="PS50405">
    <property type="entry name" value="GST_CTER"/>
    <property type="match status" value="1"/>
</dbReference>
<comment type="caution">
    <text evidence="3">The sequence shown here is derived from an EMBL/GenBank/DDBJ whole genome shotgun (WGS) entry which is preliminary data.</text>
</comment>
<dbReference type="InterPro" id="IPR010987">
    <property type="entry name" value="Glutathione-S-Trfase_C-like"/>
</dbReference>
<reference evidence="3 4" key="1">
    <citation type="submission" date="2019-08" db="EMBL/GenBank/DDBJ databases">
        <title>Bradyrhizobium hipponensis sp. nov., a rhizobium isolated from a Lupinus angustifolius root nodule in Tunisia.</title>
        <authorList>
            <person name="Off K."/>
            <person name="Rejili M."/>
            <person name="Mars M."/>
            <person name="Brachmann A."/>
            <person name="Marin M."/>
        </authorList>
    </citation>
    <scope>NUCLEOTIDE SEQUENCE [LARGE SCALE GENOMIC DNA]</scope>
    <source>
        <strain evidence="3 4">CTAW71</strain>
    </source>
</reference>
<dbReference type="Gene3D" id="3.40.30.10">
    <property type="entry name" value="Glutaredoxin"/>
    <property type="match status" value="1"/>
</dbReference>
<feature type="domain" description="GST C-terminal" evidence="2">
    <location>
        <begin position="89"/>
        <end position="210"/>
    </location>
</feature>
<dbReference type="GO" id="GO:0016740">
    <property type="term" value="F:transferase activity"/>
    <property type="evidence" value="ECO:0007669"/>
    <property type="project" value="UniProtKB-KW"/>
</dbReference>
<dbReference type="RefSeq" id="WP_148773142.1">
    <property type="nucleotide sequence ID" value="NZ_VSSS01000025.1"/>
</dbReference>
<dbReference type="InterPro" id="IPR004046">
    <property type="entry name" value="GST_C"/>
</dbReference>
<dbReference type="CDD" id="cd03057">
    <property type="entry name" value="GST_N_Beta"/>
    <property type="match status" value="1"/>
</dbReference>
<dbReference type="InterPro" id="IPR036249">
    <property type="entry name" value="Thioredoxin-like_sf"/>
</dbReference>
<dbReference type="SUPFAM" id="SSF52833">
    <property type="entry name" value="Thioredoxin-like"/>
    <property type="match status" value="1"/>
</dbReference>
<dbReference type="AlphaFoldDB" id="A0A5D3KIW8"/>
<feature type="domain" description="GST N-terminal" evidence="1">
    <location>
        <begin position="1"/>
        <end position="83"/>
    </location>
</feature>
<dbReference type="InterPro" id="IPR040079">
    <property type="entry name" value="Glutathione_S-Trfase"/>
</dbReference>
<name>A0A5D3KIW8_9BRAD</name>
<dbReference type="PANTHER" id="PTHR44051">
    <property type="entry name" value="GLUTATHIONE S-TRANSFERASE-RELATED"/>
    <property type="match status" value="1"/>
</dbReference>
<evidence type="ECO:0000259" key="1">
    <source>
        <dbReference type="PROSITE" id="PS50404"/>
    </source>
</evidence>
<dbReference type="PROSITE" id="PS50404">
    <property type="entry name" value="GST_NTER"/>
    <property type="match status" value="1"/>
</dbReference>
<dbReference type="InterPro" id="IPR036282">
    <property type="entry name" value="Glutathione-S-Trfase_C_sf"/>
</dbReference>
<dbReference type="InterPro" id="IPR004045">
    <property type="entry name" value="Glutathione_S-Trfase_N"/>
</dbReference>
<dbReference type="PANTHER" id="PTHR44051:SF8">
    <property type="entry name" value="GLUTATHIONE S-TRANSFERASE GSTA"/>
    <property type="match status" value="1"/>
</dbReference>
<keyword evidence="3" id="KW-0808">Transferase</keyword>
<dbReference type="SFLD" id="SFLDS00019">
    <property type="entry name" value="Glutathione_Transferase_(cytos"/>
    <property type="match status" value="1"/>
</dbReference>
<sequence length="212" mass="23284">MLQLYFSPMACSLASRIALMEAGLDARYHLVHLGTKTVADDNSDFRGISSKGAVPVLVLANGERLTESAAVLQYIADLTPERGLAPPPGDPDRYRLQEWLSFVGTEIHKAFLFPTFWYKDDASLAKPRARIAQTLSVPAAHLTDREFLVGQRFTVADAHLTWALLLLRAAGVDVAQWPSLAAYLERMQARPAVREAIATEMALRKAITPSPA</sequence>